<sequence>MQKSEIEERLERIETKLSFAEDLLEELNNLAFRQQAQIDRLDAQIRQIQERSEHSSGAHARDPRDDIPPHY</sequence>
<keyword evidence="3" id="KW-1185">Reference proteome</keyword>
<reference evidence="2 3" key="1">
    <citation type="submission" date="2018-04" db="EMBL/GenBank/DDBJ databases">
        <title>Bordetella sp. HZ20 isolated from seawater.</title>
        <authorList>
            <person name="Sun C."/>
        </authorList>
    </citation>
    <scope>NUCLEOTIDE SEQUENCE [LARGE SCALE GENOMIC DNA]</scope>
    <source>
        <strain evidence="2 3">HZ20</strain>
    </source>
</reference>
<evidence type="ECO:0000256" key="1">
    <source>
        <dbReference type="SAM" id="MobiDB-lite"/>
    </source>
</evidence>
<protein>
    <submittedName>
        <fullName evidence="2">SlyX protein</fullName>
    </submittedName>
</protein>
<dbReference type="RefSeq" id="WP_108621756.1">
    <property type="nucleotide sequence ID" value="NZ_CP028901.1"/>
</dbReference>
<gene>
    <name evidence="2" type="ORF">DBV39_12185</name>
</gene>
<evidence type="ECO:0000313" key="2">
    <source>
        <dbReference type="EMBL" id="AWB34340.1"/>
    </source>
</evidence>
<organism evidence="2 3">
    <name type="scientific">Orrella marina</name>
    <dbReference type="NCBI Taxonomy" id="2163011"/>
    <lineage>
        <taxon>Bacteria</taxon>
        <taxon>Pseudomonadati</taxon>
        <taxon>Pseudomonadota</taxon>
        <taxon>Betaproteobacteria</taxon>
        <taxon>Burkholderiales</taxon>
        <taxon>Alcaligenaceae</taxon>
        <taxon>Orrella</taxon>
    </lineage>
</organism>
<dbReference type="Proteomes" id="UP000244571">
    <property type="component" value="Chromosome"/>
</dbReference>
<dbReference type="KEGG" id="boz:DBV39_12185"/>
<dbReference type="PANTHER" id="PTHR36508:SF1">
    <property type="entry name" value="PROTEIN SLYX"/>
    <property type="match status" value="1"/>
</dbReference>
<dbReference type="Pfam" id="PF04102">
    <property type="entry name" value="SlyX"/>
    <property type="match status" value="1"/>
</dbReference>
<name>A0A2R4XKM9_9BURK</name>
<dbReference type="OrthoDB" id="5297107at2"/>
<feature type="region of interest" description="Disordered" evidence="1">
    <location>
        <begin position="48"/>
        <end position="71"/>
    </location>
</feature>
<evidence type="ECO:0000313" key="3">
    <source>
        <dbReference type="Proteomes" id="UP000244571"/>
    </source>
</evidence>
<dbReference type="AlphaFoldDB" id="A0A2R4XKM9"/>
<accession>A0A2R4XKM9</accession>
<proteinExistence type="predicted"/>
<dbReference type="EMBL" id="CP028901">
    <property type="protein sequence ID" value="AWB34340.1"/>
    <property type="molecule type" value="Genomic_DNA"/>
</dbReference>
<dbReference type="Gene3D" id="1.20.5.300">
    <property type="match status" value="1"/>
</dbReference>
<dbReference type="InterPro" id="IPR007236">
    <property type="entry name" value="SlyX"/>
</dbReference>
<dbReference type="PANTHER" id="PTHR36508">
    <property type="entry name" value="PROTEIN SLYX"/>
    <property type="match status" value="1"/>
</dbReference>